<dbReference type="OrthoDB" id="6127264at2759"/>
<dbReference type="InterPro" id="IPR009003">
    <property type="entry name" value="Peptidase_S1_PA"/>
</dbReference>
<comment type="caution">
    <text evidence="7">The sequence shown here is derived from an EMBL/GenBank/DDBJ whole genome shotgun (WGS) entry which is preliminary data.</text>
</comment>
<dbReference type="EMBL" id="AZIM01010473">
    <property type="protein sequence ID" value="ETE57002.1"/>
    <property type="molecule type" value="Genomic_DNA"/>
</dbReference>
<organism evidence="7 8">
    <name type="scientific">Ophiophagus hannah</name>
    <name type="common">King cobra</name>
    <name type="synonym">Naja hannah</name>
    <dbReference type="NCBI Taxonomy" id="8665"/>
    <lineage>
        <taxon>Eukaryota</taxon>
        <taxon>Metazoa</taxon>
        <taxon>Chordata</taxon>
        <taxon>Craniata</taxon>
        <taxon>Vertebrata</taxon>
        <taxon>Euteleostomi</taxon>
        <taxon>Lepidosauria</taxon>
        <taxon>Squamata</taxon>
        <taxon>Bifurcata</taxon>
        <taxon>Unidentata</taxon>
        <taxon>Episquamata</taxon>
        <taxon>Toxicofera</taxon>
        <taxon>Serpentes</taxon>
        <taxon>Colubroidea</taxon>
        <taxon>Elapidae</taxon>
        <taxon>Elapinae</taxon>
        <taxon>Ophiophagus</taxon>
    </lineage>
</organism>
<reference evidence="7 8" key="1">
    <citation type="journal article" date="2013" name="Proc. Natl. Acad. Sci. U.S.A.">
        <title>The king cobra genome reveals dynamic gene evolution and adaptation in the snake venom system.</title>
        <authorList>
            <person name="Vonk F.J."/>
            <person name="Casewell N.R."/>
            <person name="Henkel C.V."/>
            <person name="Heimberg A.M."/>
            <person name="Jansen H.J."/>
            <person name="McCleary R.J."/>
            <person name="Kerkkamp H.M."/>
            <person name="Vos R.A."/>
            <person name="Guerreiro I."/>
            <person name="Calvete J.J."/>
            <person name="Wuster W."/>
            <person name="Woods A.E."/>
            <person name="Logan J.M."/>
            <person name="Harrison R.A."/>
            <person name="Castoe T.A."/>
            <person name="de Koning A.P."/>
            <person name="Pollock D.D."/>
            <person name="Yandell M."/>
            <person name="Calderon D."/>
            <person name="Renjifo C."/>
            <person name="Currier R.B."/>
            <person name="Salgado D."/>
            <person name="Pla D."/>
            <person name="Sanz L."/>
            <person name="Hyder A.S."/>
            <person name="Ribeiro J.M."/>
            <person name="Arntzen J.W."/>
            <person name="van den Thillart G.E."/>
            <person name="Boetzer M."/>
            <person name="Pirovano W."/>
            <person name="Dirks R.P."/>
            <person name="Spaink H.P."/>
            <person name="Duboule D."/>
            <person name="McGlinn E."/>
            <person name="Kini R.M."/>
            <person name="Richardson M.K."/>
        </authorList>
    </citation>
    <scope>NUCLEOTIDE SEQUENCE</scope>
    <source>
        <tissue evidence="7">Blood</tissue>
    </source>
</reference>
<keyword evidence="5" id="KW-0325">Glycoprotein</keyword>
<dbReference type="GO" id="GO:0006956">
    <property type="term" value="P:complement activation"/>
    <property type="evidence" value="ECO:0007669"/>
    <property type="project" value="TreeGrafter"/>
</dbReference>
<evidence type="ECO:0000259" key="6">
    <source>
        <dbReference type="Pfam" id="PF00089"/>
    </source>
</evidence>
<keyword evidence="4" id="KW-0677">Repeat</keyword>
<dbReference type="AlphaFoldDB" id="V8N646"/>
<keyword evidence="7" id="KW-0378">Hydrolase</keyword>
<dbReference type="PANTHER" id="PTHR46393">
    <property type="entry name" value="SUSHI DOMAIN-CONTAINING PROTEIN"/>
    <property type="match status" value="1"/>
</dbReference>
<dbReference type="InterPro" id="IPR018114">
    <property type="entry name" value="TRYPSIN_HIS"/>
</dbReference>
<feature type="domain" description="Peptidase S1" evidence="6">
    <location>
        <begin position="65"/>
        <end position="113"/>
    </location>
</feature>
<dbReference type="GO" id="GO:0009617">
    <property type="term" value="P:response to bacterium"/>
    <property type="evidence" value="ECO:0007669"/>
    <property type="project" value="TreeGrafter"/>
</dbReference>
<keyword evidence="2" id="KW-0768">Sushi</keyword>
<evidence type="ECO:0000313" key="7">
    <source>
        <dbReference type="EMBL" id="ETE57002.1"/>
    </source>
</evidence>
<dbReference type="PANTHER" id="PTHR46393:SF7">
    <property type="entry name" value="COMPLEMENT C2"/>
    <property type="match status" value="1"/>
</dbReference>
<name>V8N646_OPHHA</name>
<evidence type="ECO:0000256" key="3">
    <source>
        <dbReference type="ARBA" id="ARBA00022729"/>
    </source>
</evidence>
<protein>
    <submittedName>
        <fullName evidence="7">Inactive serine protease 45</fullName>
    </submittedName>
</protein>
<gene>
    <name evidence="7" type="primary">Prss45</name>
    <name evidence="7" type="ORF">L345_17286</name>
</gene>
<dbReference type="Proteomes" id="UP000018936">
    <property type="component" value="Unassembled WGS sequence"/>
</dbReference>
<evidence type="ECO:0000256" key="5">
    <source>
        <dbReference type="ARBA" id="ARBA00023180"/>
    </source>
</evidence>
<accession>V8N646</accession>
<keyword evidence="8" id="KW-1185">Reference proteome</keyword>
<evidence type="ECO:0000256" key="1">
    <source>
        <dbReference type="ARBA" id="ARBA00009228"/>
    </source>
</evidence>
<dbReference type="InterPro" id="IPR001254">
    <property type="entry name" value="Trypsin_dom"/>
</dbReference>
<dbReference type="SUPFAM" id="SSF50494">
    <property type="entry name" value="Trypsin-like serine proteases"/>
    <property type="match status" value="1"/>
</dbReference>
<proteinExistence type="inferred from homology"/>
<dbReference type="GO" id="GO:0006508">
    <property type="term" value="P:proteolysis"/>
    <property type="evidence" value="ECO:0007669"/>
    <property type="project" value="UniProtKB-KW"/>
</dbReference>
<comment type="similarity">
    <text evidence="1">Belongs to the peptidase S1 family. Snake venom subfamily.</text>
</comment>
<dbReference type="PROSITE" id="PS00134">
    <property type="entry name" value="TRYPSIN_HIS"/>
    <property type="match status" value="1"/>
</dbReference>
<dbReference type="Gene3D" id="2.40.10.10">
    <property type="entry name" value="Trypsin-like serine proteases"/>
    <property type="match status" value="1"/>
</dbReference>
<evidence type="ECO:0000256" key="4">
    <source>
        <dbReference type="ARBA" id="ARBA00022737"/>
    </source>
</evidence>
<dbReference type="GO" id="GO:0070062">
    <property type="term" value="C:extracellular exosome"/>
    <property type="evidence" value="ECO:0007669"/>
    <property type="project" value="TreeGrafter"/>
</dbReference>
<evidence type="ECO:0000256" key="2">
    <source>
        <dbReference type="ARBA" id="ARBA00022659"/>
    </source>
</evidence>
<keyword evidence="3" id="KW-0732">Signal</keyword>
<dbReference type="GO" id="GO:0004252">
    <property type="term" value="F:serine-type endopeptidase activity"/>
    <property type="evidence" value="ECO:0007669"/>
    <property type="project" value="InterPro"/>
</dbReference>
<dbReference type="InterPro" id="IPR043504">
    <property type="entry name" value="Peptidase_S1_PA_chymotrypsin"/>
</dbReference>
<sequence length="129" mass="14798">MVLDLMENSMDYKGKSNLGGSPKMAVHHIEDLVNVRDNRKDYLDPRDLEDICGLANYSDSARWDQKNPWHVRLQNTHYMDSTCRGALISSTWVLTAAHCFNLLKNDWIVVLGKILHFLKKSMHSVMVPA</sequence>
<dbReference type="Pfam" id="PF00089">
    <property type="entry name" value="Trypsin"/>
    <property type="match status" value="1"/>
</dbReference>
<keyword evidence="7" id="KW-0645">Protease</keyword>
<feature type="non-terminal residue" evidence="7">
    <location>
        <position position="1"/>
    </location>
</feature>
<evidence type="ECO:0000313" key="8">
    <source>
        <dbReference type="Proteomes" id="UP000018936"/>
    </source>
</evidence>